<gene>
    <name evidence="1" type="ORF">SAMN04489801_4993</name>
</gene>
<evidence type="ECO:0000313" key="1">
    <source>
        <dbReference type="EMBL" id="SDU60590.1"/>
    </source>
</evidence>
<evidence type="ECO:0000313" key="2">
    <source>
        <dbReference type="Proteomes" id="UP000182476"/>
    </source>
</evidence>
<protein>
    <submittedName>
        <fullName evidence="1">Uncharacterized protein</fullName>
    </submittedName>
</protein>
<keyword evidence="2" id="KW-1185">Reference proteome</keyword>
<proteinExistence type="predicted"/>
<reference evidence="1 2" key="1">
    <citation type="submission" date="2016-10" db="EMBL/GenBank/DDBJ databases">
        <authorList>
            <person name="Varghese N."/>
            <person name="Submissions S."/>
        </authorList>
    </citation>
    <scope>NUCLEOTIDE SEQUENCE [LARGE SCALE GENOMIC DNA]</scope>
    <source>
        <strain evidence="1 2">LMG 21607</strain>
    </source>
</reference>
<name>A0ABY0VWR1_9PSED</name>
<sequence length="55" mass="6161">MHRTAGSTLPCTSTRREAATNFSDATCLMQNEFTPLPTSIERLRNNLITSMNTEE</sequence>
<organism evidence="1 2">
    <name type="scientific">Pseudomonas mandelii</name>
    <dbReference type="NCBI Taxonomy" id="75612"/>
    <lineage>
        <taxon>Bacteria</taxon>
        <taxon>Pseudomonadati</taxon>
        <taxon>Pseudomonadota</taxon>
        <taxon>Gammaproteobacteria</taxon>
        <taxon>Pseudomonadales</taxon>
        <taxon>Pseudomonadaceae</taxon>
        <taxon>Pseudomonas</taxon>
    </lineage>
</organism>
<dbReference type="EMBL" id="LT629796">
    <property type="protein sequence ID" value="SDU60590.1"/>
    <property type="molecule type" value="Genomic_DNA"/>
</dbReference>
<dbReference type="Proteomes" id="UP000182476">
    <property type="component" value="Chromosome I"/>
</dbReference>
<accession>A0ABY0VWR1</accession>